<name>A0A2P5FTT9_TREOI</name>
<keyword evidence="1" id="KW-0175">Coiled coil</keyword>
<feature type="compositionally biased region" description="Polar residues" evidence="2">
    <location>
        <begin position="548"/>
        <end position="565"/>
    </location>
</feature>
<dbReference type="Pfam" id="PF25029">
    <property type="entry name" value="MOM1"/>
    <property type="match status" value="1"/>
</dbReference>
<dbReference type="EMBL" id="JXTC01000009">
    <property type="protein sequence ID" value="POO01212.1"/>
    <property type="molecule type" value="Genomic_DNA"/>
</dbReference>
<feature type="region of interest" description="Disordered" evidence="2">
    <location>
        <begin position="548"/>
        <end position="576"/>
    </location>
</feature>
<dbReference type="Proteomes" id="UP000237000">
    <property type="component" value="Unassembled WGS sequence"/>
</dbReference>
<evidence type="ECO:0000256" key="1">
    <source>
        <dbReference type="SAM" id="Coils"/>
    </source>
</evidence>
<feature type="region of interest" description="Disordered" evidence="2">
    <location>
        <begin position="411"/>
        <end position="435"/>
    </location>
</feature>
<feature type="compositionally biased region" description="Polar residues" evidence="2">
    <location>
        <begin position="923"/>
        <end position="939"/>
    </location>
</feature>
<dbReference type="GO" id="GO:0031507">
    <property type="term" value="P:heterochromatin formation"/>
    <property type="evidence" value="ECO:0007669"/>
    <property type="project" value="InterPro"/>
</dbReference>
<evidence type="ECO:0000259" key="3">
    <source>
        <dbReference type="Pfam" id="PF25029"/>
    </source>
</evidence>
<feature type="coiled-coil region" evidence="1">
    <location>
        <begin position="182"/>
        <end position="217"/>
    </location>
</feature>
<dbReference type="InterPro" id="IPR056882">
    <property type="entry name" value="MOM1_dom"/>
</dbReference>
<dbReference type="STRING" id="63057.A0A2P5FTT9"/>
<dbReference type="InParanoid" id="A0A2P5FTT9"/>
<feature type="domain" description="MOM1 alpha-helical" evidence="3">
    <location>
        <begin position="20"/>
        <end position="112"/>
    </location>
</feature>
<feature type="region of interest" description="Disordered" evidence="2">
    <location>
        <begin position="636"/>
        <end position="664"/>
    </location>
</feature>
<evidence type="ECO:0000313" key="5">
    <source>
        <dbReference type="Proteomes" id="UP000237000"/>
    </source>
</evidence>
<keyword evidence="5" id="KW-1185">Reference proteome</keyword>
<dbReference type="Gene3D" id="6.10.250.1310">
    <property type="match status" value="1"/>
</dbReference>
<reference evidence="5" key="1">
    <citation type="submission" date="2016-06" db="EMBL/GenBank/DDBJ databases">
        <title>Parallel loss of symbiosis genes in relatives of nitrogen-fixing non-legume Parasponia.</title>
        <authorList>
            <person name="Van Velzen R."/>
            <person name="Holmer R."/>
            <person name="Bu F."/>
            <person name="Rutten L."/>
            <person name="Van Zeijl A."/>
            <person name="Liu W."/>
            <person name="Santuari L."/>
            <person name="Cao Q."/>
            <person name="Sharma T."/>
            <person name="Shen D."/>
            <person name="Roswanjaya Y."/>
            <person name="Wardhani T."/>
            <person name="Kalhor M.S."/>
            <person name="Jansen J."/>
            <person name="Van den Hoogen J."/>
            <person name="Gungor B."/>
            <person name="Hartog M."/>
            <person name="Hontelez J."/>
            <person name="Verver J."/>
            <person name="Yang W.-C."/>
            <person name="Schijlen E."/>
            <person name="Repin R."/>
            <person name="Schilthuizen M."/>
            <person name="Schranz E."/>
            <person name="Heidstra R."/>
            <person name="Miyata K."/>
            <person name="Fedorova E."/>
            <person name="Kohlen W."/>
            <person name="Bisseling T."/>
            <person name="Smit S."/>
            <person name="Geurts R."/>
        </authorList>
    </citation>
    <scope>NUCLEOTIDE SEQUENCE [LARGE SCALE GENOMIC DNA]</scope>
    <source>
        <strain evidence="5">cv. RG33-2</strain>
    </source>
</reference>
<dbReference type="PANTHER" id="PTHR35116:SF2">
    <property type="entry name" value="ATP-DEPENDENT HELICASE FAMILY PROTEIN-RELATED"/>
    <property type="match status" value="1"/>
</dbReference>
<feature type="compositionally biased region" description="Polar residues" evidence="2">
    <location>
        <begin position="1042"/>
        <end position="1053"/>
    </location>
</feature>
<proteinExistence type="predicted"/>
<dbReference type="AlphaFoldDB" id="A0A2P5FTT9"/>
<feature type="compositionally biased region" description="Polar residues" evidence="2">
    <location>
        <begin position="950"/>
        <end position="975"/>
    </location>
</feature>
<feature type="compositionally biased region" description="Low complexity" evidence="2">
    <location>
        <begin position="868"/>
        <end position="881"/>
    </location>
</feature>
<dbReference type="PANTHER" id="PTHR35116">
    <property type="entry name" value="HELICASE PROTEIN MOM1"/>
    <property type="match status" value="1"/>
</dbReference>
<feature type="coiled-coil region" evidence="1">
    <location>
        <begin position="252"/>
        <end position="286"/>
    </location>
</feature>
<evidence type="ECO:0000256" key="2">
    <source>
        <dbReference type="SAM" id="MobiDB-lite"/>
    </source>
</evidence>
<gene>
    <name evidence="4" type="ORF">TorRG33x02_029660</name>
</gene>
<accession>A0A2P5FTT9</accession>
<feature type="region of interest" description="Disordered" evidence="2">
    <location>
        <begin position="853"/>
        <end position="977"/>
    </location>
</feature>
<comment type="caution">
    <text evidence="4">The sequence shown here is derived from an EMBL/GenBank/DDBJ whole genome shotgun (WGS) entry which is preliminary data.</text>
</comment>
<organism evidence="4 5">
    <name type="scientific">Trema orientale</name>
    <name type="common">Charcoal tree</name>
    <name type="synonym">Celtis orientalis</name>
    <dbReference type="NCBI Taxonomy" id="63057"/>
    <lineage>
        <taxon>Eukaryota</taxon>
        <taxon>Viridiplantae</taxon>
        <taxon>Streptophyta</taxon>
        <taxon>Embryophyta</taxon>
        <taxon>Tracheophyta</taxon>
        <taxon>Spermatophyta</taxon>
        <taxon>Magnoliopsida</taxon>
        <taxon>eudicotyledons</taxon>
        <taxon>Gunneridae</taxon>
        <taxon>Pentapetalae</taxon>
        <taxon>rosids</taxon>
        <taxon>fabids</taxon>
        <taxon>Rosales</taxon>
        <taxon>Cannabaceae</taxon>
        <taxon>Trema</taxon>
    </lineage>
</organism>
<feature type="compositionally biased region" description="Low complexity" evidence="2">
    <location>
        <begin position="907"/>
        <end position="922"/>
    </location>
</feature>
<protein>
    <recommendedName>
        <fullName evidence="3">MOM1 alpha-helical domain-containing protein</fullName>
    </recommendedName>
</protein>
<sequence>MGRSASGVMPCPKQNAFDRARGVVGEFLEYVMNNHHVNRESKTILQAFQISLCWTVVSLLKQKIDHKESLALAKQHLNFNCKKEEADFVYSMLRCLKTTFLYWTGKLKVVDFPKVPTLSTTCTPKDSMQVNSPQPMSSNKQKVKVGVEDCSVNPECSDKDSLSQSERAAVFKLAEKDVAKSIKQIQKKCQKQLDKLIQKQEEEKSEIERSYSEENVQIQKKQKLKRAAISLCFEHNTSMRVDKLKLVDSSFAKEFEELKNQRDMRLKNLEAKHTAAKRIIQERESQWVQVVESWARDELLGKPPLSEAVPGLKCSQNSKQVRVEDNPGNSPVSGNLLNHKLLHRTPETVSSEAVTFGRVEMPPSLDVCENARLNTTTSDKFSGSGFPEQRHVGDAQVMVSTDPSAKVYIPDRATPSTLDGKVTPEAPESGSPVDVTQKIFSNKGSLCEERVPDESASVVPETVSSTNGLVNVDSVVQMSAEKKIPDRVTLNMPDGEIPFSVPETTHPEVQVDRTSKENCGMCNLTSNSVTRNSQQDRADNAVNENSLLQEPSLVNSSSVQPTITLTHGAPVPPNQVHVDECNQPSITCGIQIEDAPPADNQNALEEVEQSASQPVEIEQSNQPHHAFEPTVQVHLSPSNLASNDNPADVPLVEESEHQPSNDGCNSIQVSQAPVEFVENPQFSNQAVSQPVTCSLNPSIGTSGTHFPELRTISVASEFNNRPTHATPAVASWVAPPLCPDPLQKELERLCQEFDQTRKSHDDMKLHLKSDCEKEIAQIHQKYEMKYKEIDAEYSTKKKEFEEIHNKLWLNKILAEAFRSKCMEVRPWGRSGMQQAQDTNVTLMQQLVPLQQSMQVQQSAQRPPLVVGTSSASSPATTLSAPGRELNPQPSLPAPVIGQNTTPPVPNVSPSSSLFPSTTTRPPQISSVSYSTGNPQSSGQIRARPPHLRASATSLPSHPRGIQTQPTNSPASTSNALPCLPPRLPSSMYQSGPCERVLRPETAPSNLSLSALELLRSFDHRPAASQPVSLPAVPDSFLNTEKSNTSEFGQSGMQVNLGGPSDVVYLSDDD</sequence>
<dbReference type="InterPro" id="IPR039322">
    <property type="entry name" value="MOM1"/>
</dbReference>
<feature type="compositionally biased region" description="Polar residues" evidence="2">
    <location>
        <begin position="599"/>
        <end position="619"/>
    </location>
</feature>
<dbReference type="OrthoDB" id="1164736at2759"/>
<dbReference type="FunCoup" id="A0A2P5FTT9">
    <property type="interactions" value="781"/>
</dbReference>
<evidence type="ECO:0000313" key="4">
    <source>
        <dbReference type="EMBL" id="POO01212.1"/>
    </source>
</evidence>
<feature type="region of interest" description="Disordered" evidence="2">
    <location>
        <begin position="1042"/>
        <end position="1069"/>
    </location>
</feature>
<feature type="region of interest" description="Disordered" evidence="2">
    <location>
        <begin position="590"/>
        <end position="619"/>
    </location>
</feature>
<feature type="compositionally biased region" description="Polar residues" evidence="2">
    <location>
        <begin position="636"/>
        <end position="645"/>
    </location>
</feature>